<evidence type="ECO:0000313" key="11">
    <source>
        <dbReference type="Proteomes" id="UP000426265"/>
    </source>
</evidence>
<dbReference type="PROSITE" id="PS00018">
    <property type="entry name" value="EF_HAND_1"/>
    <property type="match status" value="3"/>
</dbReference>
<accession>A0A5S9X8Q7</accession>
<dbReference type="Proteomes" id="UP000078284">
    <property type="component" value="Chromosome 3"/>
</dbReference>
<reference evidence="8" key="2">
    <citation type="submission" date="2016-03" db="EMBL/GenBank/DDBJ databases">
        <title>Full-length assembly of Arabidopsis thaliana Ler reveals the complement of translocations and inversions.</title>
        <authorList>
            <person name="Zapata L."/>
            <person name="Schneeberger K."/>
            <person name="Ossowski S."/>
        </authorList>
    </citation>
    <scope>NUCLEOTIDE SEQUENCE [LARGE SCALE GENOMIC DNA]</scope>
    <source>
        <tissue evidence="8">Leaf</tissue>
    </source>
</reference>
<accession>A0A178VEG7</accession>
<dbReference type="PROSITE" id="PS50222">
    <property type="entry name" value="EF_HAND_2"/>
    <property type="match status" value="3"/>
</dbReference>
<dbReference type="GO" id="GO:0005509">
    <property type="term" value="F:calcium ion binding"/>
    <property type="evidence" value="ECO:0007669"/>
    <property type="project" value="InterPro"/>
</dbReference>
<dbReference type="ExpressionAtlas" id="A0A178VEG7">
    <property type="expression patterns" value="baseline and differential"/>
</dbReference>
<dbReference type="OMA" id="CTEETCA"/>
<name>A0A178VEG7_ARATH</name>
<evidence type="ECO:0000313" key="9">
    <source>
        <dbReference type="EMBL" id="VYS56164.1"/>
    </source>
</evidence>
<evidence type="ECO:0000313" key="7">
    <source>
        <dbReference type="EMBL" id="CAD5321951.1"/>
    </source>
</evidence>
<protein>
    <submittedName>
        <fullName evidence="7">(thale cress) hypothetical protein</fullName>
    </submittedName>
</protein>
<dbReference type="EMBL" id="CACRSJ010000106">
    <property type="protein sequence ID" value="VYS56164.1"/>
    <property type="molecule type" value="Genomic_DNA"/>
</dbReference>
<dbReference type="InterPro" id="IPR050145">
    <property type="entry name" value="Centrin_CML-like"/>
</dbReference>
<dbReference type="InterPro" id="IPR011992">
    <property type="entry name" value="EF-hand-dom_pair"/>
</dbReference>
<organism evidence="8 10">
    <name type="scientific">Arabidopsis thaliana</name>
    <name type="common">Mouse-ear cress</name>
    <dbReference type="NCBI Taxonomy" id="3702"/>
    <lineage>
        <taxon>Eukaryota</taxon>
        <taxon>Viridiplantae</taxon>
        <taxon>Streptophyta</taxon>
        <taxon>Embryophyta</taxon>
        <taxon>Tracheophyta</taxon>
        <taxon>Spermatophyta</taxon>
        <taxon>Magnoliopsida</taxon>
        <taxon>eudicotyledons</taxon>
        <taxon>Gunneridae</taxon>
        <taxon>Pentapetalae</taxon>
        <taxon>rosids</taxon>
        <taxon>malvids</taxon>
        <taxon>Brassicales</taxon>
        <taxon>Brassicaceae</taxon>
        <taxon>Camelineae</taxon>
        <taxon>Arabidopsis</taxon>
    </lineage>
</organism>
<keyword evidence="2" id="KW-0479">Metal-binding</keyword>
<reference evidence="7 13" key="4">
    <citation type="submission" date="2020-09" db="EMBL/GenBank/DDBJ databases">
        <authorList>
            <person name="Ashkenazy H."/>
        </authorList>
    </citation>
    <scope>NUCLEOTIDE SEQUENCE [LARGE SCALE GENOMIC DNA]</scope>
    <source>
        <strain evidence="13">cv. Cdm-0</strain>
    </source>
</reference>
<evidence type="ECO:0000256" key="1">
    <source>
        <dbReference type="ARBA" id="ARBA00003291"/>
    </source>
</evidence>
<dbReference type="EMBL" id="LUHQ01000003">
    <property type="protein sequence ID" value="OAP04028.1"/>
    <property type="molecule type" value="Genomic_DNA"/>
</dbReference>
<dbReference type="InterPro" id="IPR002048">
    <property type="entry name" value="EF_hand_dom"/>
</dbReference>
<dbReference type="RefSeq" id="NP_186991.1">
    <property type="nucleotide sequence ID" value="NM_111212.1"/>
</dbReference>
<evidence type="ECO:0000313" key="10">
    <source>
        <dbReference type="Proteomes" id="UP000078284"/>
    </source>
</evidence>
<reference evidence="9 11" key="3">
    <citation type="submission" date="2019-11" db="EMBL/GenBank/DDBJ databases">
        <authorList>
            <person name="Jiao W.-B."/>
            <person name="Schneeberger K."/>
        </authorList>
    </citation>
    <scope>NUCLEOTIDE SEQUENCE [LARGE SCALE GENOMIC DNA]</scope>
    <source>
        <strain evidence="11">cv. An-1</strain>
        <strain evidence="12">cv. C24</strain>
    </source>
</reference>
<dbReference type="AlphaFoldDB" id="A0A178VEG7"/>
<dbReference type="Pfam" id="PF13499">
    <property type="entry name" value="EF-hand_7"/>
    <property type="match status" value="2"/>
</dbReference>
<gene>
    <name evidence="8" type="ordered locus">AXX17_At3g02770</name>
    <name evidence="9" type="ORF">AN1_LOCUS11618</name>
    <name evidence="7" type="ORF">AT9943_LOCUS9990</name>
    <name evidence="6" type="ORF">C24_LOCUS11456</name>
</gene>
<evidence type="ECO:0000313" key="8">
    <source>
        <dbReference type="EMBL" id="OAP04028.1"/>
    </source>
</evidence>
<dbReference type="SMART" id="SM00054">
    <property type="entry name" value="EFh"/>
    <property type="match status" value="4"/>
</dbReference>
<evidence type="ECO:0000313" key="6">
    <source>
        <dbReference type="EMBL" id="CAA0381202.1"/>
    </source>
</evidence>
<dbReference type="EMBL" id="LR881468">
    <property type="protein sequence ID" value="CAD5321951.1"/>
    <property type="molecule type" value="Genomic_DNA"/>
</dbReference>
<evidence type="ECO:0000313" key="13">
    <source>
        <dbReference type="Proteomes" id="UP000516314"/>
    </source>
</evidence>
<dbReference type="Gene3D" id="1.10.238.10">
    <property type="entry name" value="EF-hand"/>
    <property type="match status" value="2"/>
</dbReference>
<dbReference type="PANTHER" id="PTHR23050">
    <property type="entry name" value="CALCIUM BINDING PROTEIN"/>
    <property type="match status" value="1"/>
</dbReference>
<comment type="function">
    <text evidence="1">Potential calcium sensor.</text>
</comment>
<dbReference type="FunFam" id="1.10.238.10:FF:000003">
    <property type="entry name" value="Calmodulin A"/>
    <property type="match status" value="1"/>
</dbReference>
<sequence>MSAKRVFEKFDKNKDGKLSLDEFREVALAFSPYFTQEDIVKFFEEIDVDGNGELNADEFTSCIEKMLKEVFVFCDVDGDGKIPASESYVTMTSLGKKFTEETSAEKVRAADVDGDGYLNFDEFMALVIGDI</sequence>
<feature type="domain" description="EF-hand" evidence="5">
    <location>
        <begin position="98"/>
        <end position="131"/>
    </location>
</feature>
<keyword evidence="4" id="KW-0106">Calcium</keyword>
<dbReference type="SMR" id="A0A178VEG7"/>
<evidence type="ECO:0000256" key="4">
    <source>
        <dbReference type="ARBA" id="ARBA00022837"/>
    </source>
</evidence>
<dbReference type="Proteomes" id="UP000426265">
    <property type="component" value="Unassembled WGS sequence"/>
</dbReference>
<reference evidence="10" key="1">
    <citation type="journal article" date="2016" name="Proc. Natl. Acad. Sci. U.S.A.">
        <title>Chromosome-level assembly of Arabidopsis thaliana Ler reveals the extent of translocation and inversion polymorphisms.</title>
        <authorList>
            <person name="Zapata L."/>
            <person name="Ding J."/>
            <person name="Willing E.M."/>
            <person name="Hartwig B."/>
            <person name="Bezdan D."/>
            <person name="Jiao W.B."/>
            <person name="Patel V."/>
            <person name="Velikkakam James G."/>
            <person name="Koornneef M."/>
            <person name="Ossowski S."/>
            <person name="Schneeberger K."/>
        </authorList>
    </citation>
    <scope>NUCLEOTIDE SEQUENCE [LARGE SCALE GENOMIC DNA]</scope>
    <source>
        <strain evidence="10">cv. Landsberg erecta</strain>
    </source>
</reference>
<evidence type="ECO:0000256" key="3">
    <source>
        <dbReference type="ARBA" id="ARBA00022737"/>
    </source>
</evidence>
<proteinExistence type="predicted"/>
<dbReference type="InterPro" id="IPR018247">
    <property type="entry name" value="EF_Hand_1_Ca_BS"/>
</dbReference>
<dbReference type="FunFam" id="1.10.238.10:FF:000505">
    <property type="entry name" value="Probable calcium-binding protein CML34"/>
    <property type="match status" value="1"/>
</dbReference>
<evidence type="ECO:0000313" key="12">
    <source>
        <dbReference type="Proteomes" id="UP000434276"/>
    </source>
</evidence>
<dbReference type="SUPFAM" id="SSF47473">
    <property type="entry name" value="EF-hand"/>
    <property type="match status" value="1"/>
</dbReference>
<evidence type="ECO:0000256" key="2">
    <source>
        <dbReference type="ARBA" id="ARBA00022723"/>
    </source>
</evidence>
<dbReference type="EMBL" id="CACSHJ010000089">
    <property type="protein sequence ID" value="CAA0381202.1"/>
    <property type="molecule type" value="Genomic_DNA"/>
</dbReference>
<dbReference type="CDD" id="cd00051">
    <property type="entry name" value="EFh"/>
    <property type="match status" value="1"/>
</dbReference>
<feature type="domain" description="EF-hand" evidence="5">
    <location>
        <begin position="1"/>
        <end position="33"/>
    </location>
</feature>
<dbReference type="Proteomes" id="UP000516314">
    <property type="component" value="Chromosome 3"/>
</dbReference>
<dbReference type="OrthoDB" id="26525at2759"/>
<feature type="domain" description="EF-hand" evidence="5">
    <location>
        <begin position="34"/>
        <end position="69"/>
    </location>
</feature>
<keyword evidence="3" id="KW-0677">Repeat</keyword>
<dbReference type="Proteomes" id="UP000434276">
    <property type="component" value="Unassembled WGS sequence"/>
</dbReference>
<dbReference type="KEGG" id="ath:AT3G03410"/>
<evidence type="ECO:0000259" key="5">
    <source>
        <dbReference type="PROSITE" id="PS50222"/>
    </source>
</evidence>